<sequence length="135" mass="15445">MANLKSPQVESGAPPITVRFWCHTIDETSPEEFAPEDAGNAREEENRAHREYAERVTGYVQKLLFENTGGPAGGGNRRKVAEREVTWRIIAGICQNENSRNYHQSYFAELYHILSETASFLKTMFSQGPRLYYEQ</sequence>
<dbReference type="Proteomes" id="UP001446871">
    <property type="component" value="Unassembled WGS sequence"/>
</dbReference>
<comment type="caution">
    <text evidence="1">The sequence shown here is derived from an EMBL/GenBank/DDBJ whole genome shotgun (WGS) entry which is preliminary data.</text>
</comment>
<reference evidence="1 2" key="1">
    <citation type="submission" date="2023-01" db="EMBL/GenBank/DDBJ databases">
        <title>Analysis of 21 Apiospora genomes using comparative genomics revels a genus with tremendous synthesis potential of carbohydrate active enzymes and secondary metabolites.</title>
        <authorList>
            <person name="Sorensen T."/>
        </authorList>
    </citation>
    <scope>NUCLEOTIDE SEQUENCE [LARGE SCALE GENOMIC DNA]</scope>
    <source>
        <strain evidence="1 2">CBS 83171</strain>
    </source>
</reference>
<keyword evidence="2" id="KW-1185">Reference proteome</keyword>
<proteinExistence type="predicted"/>
<gene>
    <name evidence="1" type="ORF">PG996_010386</name>
</gene>
<protein>
    <submittedName>
        <fullName evidence="1">Uncharacterized protein</fullName>
    </submittedName>
</protein>
<accession>A0ABR1UQV1</accession>
<name>A0ABR1UQV1_9PEZI</name>
<evidence type="ECO:0000313" key="2">
    <source>
        <dbReference type="Proteomes" id="UP001446871"/>
    </source>
</evidence>
<organism evidence="1 2">
    <name type="scientific">Apiospora saccharicola</name>
    <dbReference type="NCBI Taxonomy" id="335842"/>
    <lineage>
        <taxon>Eukaryota</taxon>
        <taxon>Fungi</taxon>
        <taxon>Dikarya</taxon>
        <taxon>Ascomycota</taxon>
        <taxon>Pezizomycotina</taxon>
        <taxon>Sordariomycetes</taxon>
        <taxon>Xylariomycetidae</taxon>
        <taxon>Amphisphaeriales</taxon>
        <taxon>Apiosporaceae</taxon>
        <taxon>Apiospora</taxon>
    </lineage>
</organism>
<evidence type="ECO:0000313" key="1">
    <source>
        <dbReference type="EMBL" id="KAK8060456.1"/>
    </source>
</evidence>
<dbReference type="EMBL" id="JAQQWM010000006">
    <property type="protein sequence ID" value="KAK8060456.1"/>
    <property type="molecule type" value="Genomic_DNA"/>
</dbReference>